<sequence>MTDAEIAQRLTDIHQTLELIALLLAVVAISQGFVGLVAGGVAILLLVGNSVSRAL</sequence>
<keyword evidence="1" id="KW-0472">Membrane</keyword>
<evidence type="ECO:0000313" key="3">
    <source>
        <dbReference type="Proteomes" id="UP000830729"/>
    </source>
</evidence>
<dbReference type="GeneID" id="72186947"/>
<reference evidence="2 3" key="1">
    <citation type="submission" date="2022-04" db="EMBL/GenBank/DDBJ databases">
        <title>Diverse halophilic archaea isolated from saline environments.</title>
        <authorList>
            <person name="Cui H.-L."/>
        </authorList>
    </citation>
    <scope>NUCLEOTIDE SEQUENCE [LARGE SCALE GENOMIC DNA]</scope>
    <source>
        <strain evidence="2 3">XZYJT49</strain>
    </source>
</reference>
<feature type="transmembrane region" description="Helical" evidence="1">
    <location>
        <begin position="20"/>
        <end position="47"/>
    </location>
</feature>
<keyword evidence="1" id="KW-0812">Transmembrane</keyword>
<dbReference type="KEGG" id="halx:M0R89_17070"/>
<dbReference type="Proteomes" id="UP000830729">
    <property type="component" value="Chromosome"/>
</dbReference>
<dbReference type="RefSeq" id="WP_248650282.1">
    <property type="nucleotide sequence ID" value="NZ_CP096659.1"/>
</dbReference>
<dbReference type="EMBL" id="CP096659">
    <property type="protein sequence ID" value="UPV74236.1"/>
    <property type="molecule type" value="Genomic_DNA"/>
</dbReference>
<name>A0A8U0HU53_9EURY</name>
<protein>
    <submittedName>
        <fullName evidence="2">Uncharacterized protein</fullName>
    </submittedName>
</protein>
<accession>A0A8U0HU53</accession>
<organism evidence="2 3">
    <name type="scientific">Halorussus limi</name>
    <dbReference type="NCBI Taxonomy" id="2938695"/>
    <lineage>
        <taxon>Archaea</taxon>
        <taxon>Methanobacteriati</taxon>
        <taxon>Methanobacteriota</taxon>
        <taxon>Stenosarchaea group</taxon>
        <taxon>Halobacteria</taxon>
        <taxon>Halobacteriales</taxon>
        <taxon>Haladaptataceae</taxon>
        <taxon>Halorussus</taxon>
    </lineage>
</organism>
<gene>
    <name evidence="2" type="ORF">M0R89_17070</name>
</gene>
<evidence type="ECO:0000313" key="2">
    <source>
        <dbReference type="EMBL" id="UPV74236.1"/>
    </source>
</evidence>
<proteinExistence type="predicted"/>
<keyword evidence="3" id="KW-1185">Reference proteome</keyword>
<dbReference type="AlphaFoldDB" id="A0A8U0HU53"/>
<keyword evidence="1" id="KW-1133">Transmembrane helix</keyword>
<evidence type="ECO:0000256" key="1">
    <source>
        <dbReference type="SAM" id="Phobius"/>
    </source>
</evidence>